<keyword evidence="7" id="KW-0460">Magnesium</keyword>
<keyword evidence="15" id="KW-1185">Reference proteome</keyword>
<dbReference type="EMBL" id="CAJFCW020000004">
    <property type="protein sequence ID" value="CAG9112413.1"/>
    <property type="molecule type" value="Genomic_DNA"/>
</dbReference>
<dbReference type="Pfam" id="PF01725">
    <property type="entry name" value="Ham1p_like"/>
    <property type="match status" value="1"/>
</dbReference>
<dbReference type="OrthoDB" id="6288734at2759"/>
<evidence type="ECO:0000256" key="11">
    <source>
        <dbReference type="ARBA" id="ARBA00093218"/>
    </source>
</evidence>
<dbReference type="GO" id="GO:0005737">
    <property type="term" value="C:cytoplasm"/>
    <property type="evidence" value="ECO:0007669"/>
    <property type="project" value="UniProtKB-SubCell"/>
</dbReference>
<dbReference type="GO" id="GO:0009117">
    <property type="term" value="P:nucleotide metabolic process"/>
    <property type="evidence" value="ECO:0007669"/>
    <property type="project" value="UniProtKB-KW"/>
</dbReference>
<evidence type="ECO:0000256" key="1">
    <source>
        <dbReference type="ARBA" id="ARBA00004496"/>
    </source>
</evidence>
<proteinExistence type="inferred from homology"/>
<evidence type="ECO:0000256" key="10">
    <source>
        <dbReference type="ARBA" id="ARBA00066468"/>
    </source>
</evidence>
<reference evidence="14" key="1">
    <citation type="submission" date="2020-09" db="EMBL/GenBank/DDBJ databases">
        <authorList>
            <person name="Kikuchi T."/>
        </authorList>
    </citation>
    <scope>NUCLEOTIDE SEQUENCE</scope>
    <source>
        <strain evidence="14">SH1</strain>
    </source>
</reference>
<dbReference type="SUPFAM" id="SSF52972">
    <property type="entry name" value="ITPase-like"/>
    <property type="match status" value="1"/>
</dbReference>
<gene>
    <name evidence="14" type="ORF">BOKJ2_LOCUS8358</name>
</gene>
<comment type="catalytic activity">
    <reaction evidence="11">
        <text>ITP + H2O = IMP + diphosphate + H(+)</text>
        <dbReference type="Rhea" id="RHEA:29399"/>
        <dbReference type="ChEBI" id="CHEBI:15377"/>
        <dbReference type="ChEBI" id="CHEBI:15378"/>
        <dbReference type="ChEBI" id="CHEBI:33019"/>
        <dbReference type="ChEBI" id="CHEBI:58053"/>
        <dbReference type="ChEBI" id="CHEBI:61402"/>
        <dbReference type="EC" id="3.6.1.66"/>
    </reaction>
    <physiologicalReaction direction="left-to-right" evidence="11">
        <dbReference type="Rhea" id="RHEA:29400"/>
    </physiologicalReaction>
</comment>
<dbReference type="GO" id="GO:0036220">
    <property type="term" value="F:ITP diphosphatase activity"/>
    <property type="evidence" value="ECO:0007669"/>
    <property type="project" value="UniProtKB-EC"/>
</dbReference>
<comment type="caution">
    <text evidence="14">The sequence shown here is derived from an EMBL/GenBank/DDBJ whole genome shotgun (WGS) entry which is preliminary data.</text>
</comment>
<comment type="similarity">
    <text evidence="2">Belongs to the HAM1 NTPase family.</text>
</comment>
<keyword evidence="6" id="KW-0378">Hydrolase</keyword>
<evidence type="ECO:0000256" key="9">
    <source>
        <dbReference type="ARBA" id="ARBA00054940"/>
    </source>
</evidence>
<dbReference type="PANTHER" id="PTHR11067:SF9">
    <property type="entry name" value="INOSINE TRIPHOSPHATE PYROPHOSPHATASE"/>
    <property type="match status" value="1"/>
</dbReference>
<dbReference type="InterPro" id="IPR029001">
    <property type="entry name" value="ITPase-like_fam"/>
</dbReference>
<dbReference type="GO" id="GO:0000166">
    <property type="term" value="F:nucleotide binding"/>
    <property type="evidence" value="ECO:0007669"/>
    <property type="project" value="UniProtKB-KW"/>
</dbReference>
<dbReference type="Gene3D" id="3.90.950.10">
    <property type="match status" value="1"/>
</dbReference>
<comment type="function">
    <text evidence="9">Pyrophosphatase that hydrolyzes the non-canonical purine nucleotides inosine triphosphate (ITP), deoxyinosine triphosphate (dITP) as well as 2'-deoxy-N-6-hydroxylaminopurine triphosphate (dHAPTP) and xanthosine 5'-triphosphate (XTP) to their respective monophosphate derivatives. The enzyme does not distinguish between the deoxy- and ribose forms. Probably excludes non-canonical purines from RNA and DNA precursor pools, thus preventing their incorporation into RNA and DNA and avoiding chromosomal lesions.</text>
</comment>
<dbReference type="GO" id="GO:0009143">
    <property type="term" value="P:nucleoside triphosphate catabolic process"/>
    <property type="evidence" value="ECO:0007669"/>
    <property type="project" value="InterPro"/>
</dbReference>
<evidence type="ECO:0000256" key="13">
    <source>
        <dbReference type="ARBA" id="ARBA00093271"/>
    </source>
</evidence>
<keyword evidence="8" id="KW-0546">Nucleotide metabolism</keyword>
<evidence type="ECO:0000256" key="12">
    <source>
        <dbReference type="ARBA" id="ARBA00093255"/>
    </source>
</evidence>
<organism evidence="14 15">
    <name type="scientific">Bursaphelenchus okinawaensis</name>
    <dbReference type="NCBI Taxonomy" id="465554"/>
    <lineage>
        <taxon>Eukaryota</taxon>
        <taxon>Metazoa</taxon>
        <taxon>Ecdysozoa</taxon>
        <taxon>Nematoda</taxon>
        <taxon>Chromadorea</taxon>
        <taxon>Rhabditida</taxon>
        <taxon>Tylenchina</taxon>
        <taxon>Tylenchomorpha</taxon>
        <taxon>Aphelenchoidea</taxon>
        <taxon>Aphelenchoididae</taxon>
        <taxon>Bursaphelenchus</taxon>
    </lineage>
</organism>
<keyword evidence="3" id="KW-0963">Cytoplasm</keyword>
<sequence length="205" mass="22728">MSVATEHGERQPVQNVNSFVFISGNENKVRDAIAILGQHVSLAIRPVDLMEIQGKPSEVAFHKCSEAMKLTGGNVIVEDTALCLEALGGMPGPYIKWFVNSLNANGIYKMLLGFDSFNATIISTVAVGLRNAEGKDEIMLFEGRTEGRIVKPRGSWGERNGYDPCFEPNDQSQTYSQMDPETRTLHSARQKALRKVLHHLQKKIN</sequence>
<name>A0A811KVB5_9BILA</name>
<protein>
    <recommendedName>
        <fullName evidence="10">XTP/dITP diphosphatase</fullName>
        <ecNumber evidence="10">3.6.1.66</ecNumber>
    </recommendedName>
</protein>
<evidence type="ECO:0000256" key="3">
    <source>
        <dbReference type="ARBA" id="ARBA00022490"/>
    </source>
</evidence>
<evidence type="ECO:0000256" key="2">
    <source>
        <dbReference type="ARBA" id="ARBA00008023"/>
    </source>
</evidence>
<dbReference type="InterPro" id="IPR002637">
    <property type="entry name" value="RdgB/HAM1"/>
</dbReference>
<dbReference type="PANTHER" id="PTHR11067">
    <property type="entry name" value="INOSINE TRIPHOSPHATE PYROPHOSPHATASE/HAM1 PROTEIN"/>
    <property type="match status" value="1"/>
</dbReference>
<evidence type="ECO:0000256" key="6">
    <source>
        <dbReference type="ARBA" id="ARBA00022801"/>
    </source>
</evidence>
<evidence type="ECO:0000256" key="5">
    <source>
        <dbReference type="ARBA" id="ARBA00022741"/>
    </source>
</evidence>
<keyword evidence="4" id="KW-0479">Metal-binding</keyword>
<dbReference type="AlphaFoldDB" id="A0A811KVB5"/>
<keyword evidence="5" id="KW-0547">Nucleotide-binding</keyword>
<comment type="subcellular location">
    <subcellularLocation>
        <location evidence="1">Cytoplasm</location>
    </subcellularLocation>
</comment>
<evidence type="ECO:0000256" key="4">
    <source>
        <dbReference type="ARBA" id="ARBA00022723"/>
    </source>
</evidence>
<comment type="catalytic activity">
    <reaction evidence="12">
        <text>dITP + H2O = dIMP + diphosphate + H(+)</text>
        <dbReference type="Rhea" id="RHEA:28342"/>
        <dbReference type="ChEBI" id="CHEBI:15377"/>
        <dbReference type="ChEBI" id="CHEBI:15378"/>
        <dbReference type="ChEBI" id="CHEBI:33019"/>
        <dbReference type="ChEBI" id="CHEBI:61194"/>
        <dbReference type="ChEBI" id="CHEBI:61382"/>
        <dbReference type="EC" id="3.6.1.66"/>
    </reaction>
    <physiologicalReaction direction="left-to-right" evidence="12">
        <dbReference type="Rhea" id="RHEA:28343"/>
    </physiologicalReaction>
</comment>
<dbReference type="EC" id="3.6.1.66" evidence="10"/>
<evidence type="ECO:0000256" key="8">
    <source>
        <dbReference type="ARBA" id="ARBA00023080"/>
    </source>
</evidence>
<evidence type="ECO:0000313" key="15">
    <source>
        <dbReference type="Proteomes" id="UP000614601"/>
    </source>
</evidence>
<dbReference type="FunFam" id="3.90.950.10:FF:000003">
    <property type="entry name" value="Inosine triphosphate pyrophosphatase"/>
    <property type="match status" value="1"/>
</dbReference>
<evidence type="ECO:0000256" key="7">
    <source>
        <dbReference type="ARBA" id="ARBA00022842"/>
    </source>
</evidence>
<dbReference type="EMBL" id="CAJFDH010000004">
    <property type="protein sequence ID" value="CAD5219266.1"/>
    <property type="molecule type" value="Genomic_DNA"/>
</dbReference>
<dbReference type="GO" id="GO:0046872">
    <property type="term" value="F:metal ion binding"/>
    <property type="evidence" value="ECO:0007669"/>
    <property type="project" value="UniProtKB-KW"/>
</dbReference>
<accession>A0A811KVB5</accession>
<dbReference type="Proteomes" id="UP000614601">
    <property type="component" value="Unassembled WGS sequence"/>
</dbReference>
<evidence type="ECO:0000313" key="14">
    <source>
        <dbReference type="EMBL" id="CAD5219266.1"/>
    </source>
</evidence>
<dbReference type="Proteomes" id="UP000783686">
    <property type="component" value="Unassembled WGS sequence"/>
</dbReference>
<comment type="catalytic activity">
    <reaction evidence="13">
        <text>N(6)-hydroxy-dATP + H2O = N(6)-hydroxy-dAMP + diphosphate + H(+)</text>
        <dbReference type="Rhea" id="RHEA:83971"/>
        <dbReference type="ChEBI" id="CHEBI:15377"/>
        <dbReference type="ChEBI" id="CHEBI:15378"/>
        <dbReference type="ChEBI" id="CHEBI:33019"/>
        <dbReference type="ChEBI" id="CHEBI:233529"/>
        <dbReference type="ChEBI" id="CHEBI:233530"/>
    </reaction>
    <physiologicalReaction direction="left-to-right" evidence="13">
        <dbReference type="Rhea" id="RHEA:83972"/>
    </physiologicalReaction>
</comment>